<keyword evidence="4" id="KW-0645">Protease</keyword>
<proteinExistence type="predicted"/>
<evidence type="ECO:0000313" key="6">
    <source>
        <dbReference type="Proteomes" id="UP000474042"/>
    </source>
</evidence>
<feature type="domain" description="CAAX prenyl protease 2/Lysostaphin resistance protein A-like" evidence="2">
    <location>
        <begin position="148"/>
        <end position="239"/>
    </location>
</feature>
<evidence type="ECO:0000313" key="4">
    <source>
        <dbReference type="EMBL" id="NAS20004.1"/>
    </source>
</evidence>
<accession>A0A512TT64</accession>
<dbReference type="GO" id="GO:0008237">
    <property type="term" value="F:metallopeptidase activity"/>
    <property type="evidence" value="ECO:0007669"/>
    <property type="project" value="UniProtKB-KW"/>
</dbReference>
<dbReference type="PANTHER" id="PTHR39430">
    <property type="entry name" value="MEMBRANE-ASSOCIATED PROTEASE-RELATED"/>
    <property type="match status" value="1"/>
</dbReference>
<reference evidence="3 5" key="1">
    <citation type="submission" date="2019-07" db="EMBL/GenBank/DDBJ databases">
        <title>Whole genome shotgun sequence of Clostridium butyricum NBRC 3858.</title>
        <authorList>
            <person name="Hosoyama A."/>
            <person name="Uohara A."/>
            <person name="Ohji S."/>
            <person name="Ichikawa N."/>
        </authorList>
    </citation>
    <scope>NUCLEOTIDE SEQUENCE [LARGE SCALE GENOMIC DNA]</scope>
    <source>
        <strain evidence="3 5">NBRC 3858</strain>
    </source>
</reference>
<dbReference type="PANTHER" id="PTHR39430:SF1">
    <property type="entry name" value="PROTEASE"/>
    <property type="match status" value="1"/>
</dbReference>
<organism evidence="3 5">
    <name type="scientific">Clostridium butyricum</name>
    <dbReference type="NCBI Taxonomy" id="1492"/>
    <lineage>
        <taxon>Bacteria</taxon>
        <taxon>Bacillati</taxon>
        <taxon>Bacillota</taxon>
        <taxon>Clostridia</taxon>
        <taxon>Eubacteriales</taxon>
        <taxon>Clostridiaceae</taxon>
        <taxon>Clostridium</taxon>
    </lineage>
</organism>
<dbReference type="AlphaFoldDB" id="A0A512TT64"/>
<evidence type="ECO:0000313" key="5">
    <source>
        <dbReference type="Proteomes" id="UP000321089"/>
    </source>
</evidence>
<protein>
    <submittedName>
        <fullName evidence="4">CPBP family intramembrane metalloprotease</fullName>
    </submittedName>
</protein>
<dbReference type="RefSeq" id="WP_161424906.1">
    <property type="nucleotide sequence ID" value="NZ_BKBC01000117.1"/>
</dbReference>
<feature type="transmembrane region" description="Helical" evidence="1">
    <location>
        <begin position="69"/>
        <end position="89"/>
    </location>
</feature>
<sequence>MKNIIVNKKLKPWIKIFSTWITYVIGVSVITLIFMLSYIVIMIINGADFSAIDYIMRNDNIVGNSYETIINVIECSGLILSVVFFWKVIDKKPISDIGITNIKTGYKDLLKGLAFGAVSMIIVFVILLITKNIYFENNLLKPNLDVSLITGLITFIFVGVNEELFCRGYCITVLNQSYNRYISIIWSAVIFSLLHSFNDNMSVISYLNLFLFAILAAYMFEKSKNIWMCIGYHITWNYFQGSILGFQVSGQNILSMYNVDLSNNNIITGGGFGPEGGIIVTFVILLGILYVWKVYKPQNLHVGKN</sequence>
<feature type="transmembrane region" description="Helical" evidence="1">
    <location>
        <begin position="266"/>
        <end position="292"/>
    </location>
</feature>
<evidence type="ECO:0000259" key="2">
    <source>
        <dbReference type="Pfam" id="PF02517"/>
    </source>
</evidence>
<dbReference type="GO" id="GO:0080120">
    <property type="term" value="P:CAAX-box protein maturation"/>
    <property type="evidence" value="ECO:0007669"/>
    <property type="project" value="UniProtKB-ARBA"/>
</dbReference>
<evidence type="ECO:0000256" key="1">
    <source>
        <dbReference type="SAM" id="Phobius"/>
    </source>
</evidence>
<feature type="transmembrane region" description="Helical" evidence="1">
    <location>
        <begin position="146"/>
        <end position="166"/>
    </location>
</feature>
<keyword evidence="1" id="KW-0472">Membrane</keyword>
<keyword evidence="1" id="KW-0812">Transmembrane</keyword>
<feature type="transmembrane region" description="Helical" evidence="1">
    <location>
        <begin position="178"/>
        <end position="197"/>
    </location>
</feature>
<feature type="transmembrane region" description="Helical" evidence="1">
    <location>
        <begin position="227"/>
        <end position="246"/>
    </location>
</feature>
<evidence type="ECO:0000313" key="3">
    <source>
        <dbReference type="EMBL" id="GEQ23446.1"/>
    </source>
</evidence>
<dbReference type="EMBL" id="WOFV02000151">
    <property type="protein sequence ID" value="NAS20004.1"/>
    <property type="molecule type" value="Genomic_DNA"/>
</dbReference>
<reference evidence="4 6" key="2">
    <citation type="submission" date="2020-01" db="EMBL/GenBank/DDBJ databases">
        <title>Genome sequence of a 1,3-propanediol producer, Clostridium butyricum S3.</title>
        <authorList>
            <person name="Zhou J."/>
        </authorList>
    </citation>
    <scope>NUCLEOTIDE SEQUENCE [LARGE SCALE GENOMIC DNA]</scope>
    <source>
        <strain evidence="4 6">S3</strain>
    </source>
</reference>
<dbReference type="Proteomes" id="UP000474042">
    <property type="component" value="Unassembled WGS sequence"/>
</dbReference>
<dbReference type="GO" id="GO:0004175">
    <property type="term" value="F:endopeptidase activity"/>
    <property type="evidence" value="ECO:0007669"/>
    <property type="project" value="UniProtKB-ARBA"/>
</dbReference>
<dbReference type="GO" id="GO:0006508">
    <property type="term" value="P:proteolysis"/>
    <property type="evidence" value="ECO:0007669"/>
    <property type="project" value="UniProtKB-KW"/>
</dbReference>
<dbReference type="Proteomes" id="UP000321089">
    <property type="component" value="Unassembled WGS sequence"/>
</dbReference>
<gene>
    <name evidence="3" type="ORF">CBU02nite_39520</name>
    <name evidence="4" type="ORF">GND98_019870</name>
</gene>
<name>A0A512TT64_CLOBU</name>
<feature type="transmembrane region" description="Helical" evidence="1">
    <location>
        <begin position="203"/>
        <end position="220"/>
    </location>
</feature>
<keyword evidence="4" id="KW-0482">Metalloprotease</keyword>
<keyword evidence="4" id="KW-0378">Hydrolase</keyword>
<feature type="transmembrane region" description="Helical" evidence="1">
    <location>
        <begin position="109"/>
        <end position="134"/>
    </location>
</feature>
<keyword evidence="1" id="KW-1133">Transmembrane helix</keyword>
<comment type="caution">
    <text evidence="3">The sequence shown here is derived from an EMBL/GenBank/DDBJ whole genome shotgun (WGS) entry which is preliminary data.</text>
</comment>
<dbReference type="EMBL" id="BKBC01000117">
    <property type="protein sequence ID" value="GEQ23446.1"/>
    <property type="molecule type" value="Genomic_DNA"/>
</dbReference>
<dbReference type="Pfam" id="PF02517">
    <property type="entry name" value="Rce1-like"/>
    <property type="match status" value="1"/>
</dbReference>
<feature type="transmembrane region" description="Helical" evidence="1">
    <location>
        <begin position="20"/>
        <end position="44"/>
    </location>
</feature>
<dbReference type="InterPro" id="IPR003675">
    <property type="entry name" value="Rce1/LyrA-like_dom"/>
</dbReference>